<sequence>MILASRFLRLTRPRMQGPDVISVQRRLIASKFYTGSWNGIYNTATAQAVVNFQRTAGIRADGIVGPVTWVVLGIGEVQWGGGSTHIVVDTLSNVLYLYQNNQLTNSFPVATGKPTTPTPLGDWVIVEKSPNPGGAFGPRWMRLSIPNGGYGIHGNDDPTSIGQSVSHGCVRMQNQDVPIVYAAAPIGTLVTITGAVVTTRVLHSSVSPGEDIATFQQMLNTLGFYEGQIDGVYGFETEEAVRDFQAAQRLTVDGVIGPQTALTIESQYDIALGDVDP</sequence>
<evidence type="ECO:0000256" key="3">
    <source>
        <dbReference type="ARBA" id="ARBA00022676"/>
    </source>
</evidence>
<dbReference type="Pfam" id="PF03734">
    <property type="entry name" value="YkuD"/>
    <property type="match status" value="1"/>
</dbReference>
<keyword evidence="3" id="KW-0328">Glycosyltransferase</keyword>
<dbReference type="InterPro" id="IPR036366">
    <property type="entry name" value="PGBDSf"/>
</dbReference>
<dbReference type="InterPro" id="IPR036365">
    <property type="entry name" value="PGBD-like_sf"/>
</dbReference>
<comment type="similarity">
    <text evidence="2">Belongs to the YkuD family.</text>
</comment>
<comment type="caution">
    <text evidence="11">The sequence shown here is derived from an EMBL/GenBank/DDBJ whole genome shotgun (WGS) entry which is preliminary data.</text>
</comment>
<evidence type="ECO:0000256" key="5">
    <source>
        <dbReference type="ARBA" id="ARBA00022801"/>
    </source>
</evidence>
<keyword evidence="5" id="KW-0378">Hydrolase</keyword>
<dbReference type="SUPFAM" id="SSF47090">
    <property type="entry name" value="PGBD-like"/>
    <property type="match status" value="2"/>
</dbReference>
<reference evidence="12" key="1">
    <citation type="journal article" date="2019" name="Int. J. Syst. Evol. Microbiol.">
        <title>The Global Catalogue of Microorganisms (GCM) 10K type strain sequencing project: providing services to taxonomists for standard genome sequencing and annotation.</title>
        <authorList>
            <consortium name="The Broad Institute Genomics Platform"/>
            <consortium name="The Broad Institute Genome Sequencing Center for Infectious Disease"/>
            <person name="Wu L."/>
            <person name="Ma J."/>
        </authorList>
    </citation>
    <scope>NUCLEOTIDE SEQUENCE [LARGE SCALE GENOMIC DNA]</scope>
    <source>
        <strain evidence="12">CGMCC 1.12286</strain>
    </source>
</reference>
<evidence type="ECO:0000313" key="12">
    <source>
        <dbReference type="Proteomes" id="UP001597079"/>
    </source>
</evidence>
<dbReference type="InterPro" id="IPR002477">
    <property type="entry name" value="Peptidoglycan-bd-like"/>
</dbReference>
<evidence type="ECO:0000256" key="7">
    <source>
        <dbReference type="ARBA" id="ARBA00022984"/>
    </source>
</evidence>
<dbReference type="InterPro" id="IPR050979">
    <property type="entry name" value="LD-transpeptidase"/>
</dbReference>
<protein>
    <submittedName>
        <fullName evidence="11">Peptidoglycan-binding protein</fullName>
    </submittedName>
</protein>
<keyword evidence="7 9" id="KW-0573">Peptidoglycan synthesis</keyword>
<dbReference type="InterPro" id="IPR005490">
    <property type="entry name" value="LD_TPept_cat_dom"/>
</dbReference>
<keyword evidence="4" id="KW-0808">Transferase</keyword>
<evidence type="ECO:0000256" key="9">
    <source>
        <dbReference type="PROSITE-ProRule" id="PRU01373"/>
    </source>
</evidence>
<dbReference type="CDD" id="cd16913">
    <property type="entry name" value="YkuD_like"/>
    <property type="match status" value="1"/>
</dbReference>
<evidence type="ECO:0000256" key="4">
    <source>
        <dbReference type="ARBA" id="ARBA00022679"/>
    </source>
</evidence>
<feature type="active site" description="Nucleophile" evidence="9">
    <location>
        <position position="169"/>
    </location>
</feature>
<evidence type="ECO:0000313" key="11">
    <source>
        <dbReference type="EMBL" id="MFD1674280.1"/>
    </source>
</evidence>
<keyword evidence="8 9" id="KW-0961">Cell wall biogenesis/degradation</keyword>
<accession>A0ABW4JED8</accession>
<dbReference type="PANTHER" id="PTHR30582:SF24">
    <property type="entry name" value="L,D-TRANSPEPTIDASE ERFK_SRFK-RELATED"/>
    <property type="match status" value="1"/>
</dbReference>
<organism evidence="11 12">
    <name type="scientific">Alicyclobacillus fodiniaquatilis</name>
    <dbReference type="NCBI Taxonomy" id="1661150"/>
    <lineage>
        <taxon>Bacteria</taxon>
        <taxon>Bacillati</taxon>
        <taxon>Bacillota</taxon>
        <taxon>Bacilli</taxon>
        <taxon>Bacillales</taxon>
        <taxon>Alicyclobacillaceae</taxon>
        <taxon>Alicyclobacillus</taxon>
    </lineage>
</organism>
<dbReference type="EMBL" id="JBHUCX010000018">
    <property type="protein sequence ID" value="MFD1674280.1"/>
    <property type="molecule type" value="Genomic_DNA"/>
</dbReference>
<dbReference type="SUPFAM" id="SSF141523">
    <property type="entry name" value="L,D-transpeptidase catalytic domain-like"/>
    <property type="match status" value="1"/>
</dbReference>
<keyword evidence="12" id="KW-1185">Reference proteome</keyword>
<evidence type="ECO:0000256" key="8">
    <source>
        <dbReference type="ARBA" id="ARBA00023316"/>
    </source>
</evidence>
<dbReference type="PANTHER" id="PTHR30582">
    <property type="entry name" value="L,D-TRANSPEPTIDASE"/>
    <property type="match status" value="1"/>
</dbReference>
<feature type="domain" description="L,D-TPase catalytic" evidence="10">
    <location>
        <begin position="84"/>
        <end position="193"/>
    </location>
</feature>
<name>A0ABW4JED8_9BACL</name>
<dbReference type="InterPro" id="IPR038063">
    <property type="entry name" value="Transpep_catalytic_dom"/>
</dbReference>
<evidence type="ECO:0000256" key="6">
    <source>
        <dbReference type="ARBA" id="ARBA00022960"/>
    </source>
</evidence>
<evidence type="ECO:0000256" key="2">
    <source>
        <dbReference type="ARBA" id="ARBA00005992"/>
    </source>
</evidence>
<dbReference type="PROSITE" id="PS52029">
    <property type="entry name" value="LD_TPASE"/>
    <property type="match status" value="1"/>
</dbReference>
<gene>
    <name evidence="11" type="ORF">ACFSB2_06100</name>
</gene>
<comment type="pathway">
    <text evidence="1 9">Cell wall biogenesis; peptidoglycan biosynthesis.</text>
</comment>
<dbReference type="Pfam" id="PF01471">
    <property type="entry name" value="PG_binding_1"/>
    <property type="match status" value="2"/>
</dbReference>
<feature type="active site" description="Proton donor/acceptor" evidence="9">
    <location>
        <position position="153"/>
    </location>
</feature>
<evidence type="ECO:0000256" key="1">
    <source>
        <dbReference type="ARBA" id="ARBA00004752"/>
    </source>
</evidence>
<evidence type="ECO:0000259" key="10">
    <source>
        <dbReference type="PROSITE" id="PS52029"/>
    </source>
</evidence>
<dbReference type="Proteomes" id="UP001597079">
    <property type="component" value="Unassembled WGS sequence"/>
</dbReference>
<dbReference type="RefSeq" id="WP_377942146.1">
    <property type="nucleotide sequence ID" value="NZ_JBHUCX010000018.1"/>
</dbReference>
<keyword evidence="6 9" id="KW-0133">Cell shape</keyword>
<dbReference type="Gene3D" id="1.10.101.10">
    <property type="entry name" value="PGBD-like superfamily/PGBD"/>
    <property type="match status" value="2"/>
</dbReference>
<dbReference type="Gene3D" id="2.40.440.10">
    <property type="entry name" value="L,D-transpeptidase catalytic domain-like"/>
    <property type="match status" value="1"/>
</dbReference>
<proteinExistence type="inferred from homology"/>